<organism evidence="3 4">
    <name type="scientific">Subsaximicrobium wynnwilliamsii</name>
    <dbReference type="NCBI Taxonomy" id="291179"/>
    <lineage>
        <taxon>Bacteria</taxon>
        <taxon>Pseudomonadati</taxon>
        <taxon>Bacteroidota</taxon>
        <taxon>Flavobacteriia</taxon>
        <taxon>Flavobacteriales</taxon>
        <taxon>Flavobacteriaceae</taxon>
        <taxon>Subsaximicrobium</taxon>
    </lineage>
</organism>
<proteinExistence type="inferred from homology"/>
<dbReference type="RefSeq" id="WP_147084704.1">
    <property type="nucleotide sequence ID" value="NZ_VORM01000003.1"/>
</dbReference>
<evidence type="ECO:0000256" key="1">
    <source>
        <dbReference type="ARBA" id="ARBA00007198"/>
    </source>
</evidence>
<gene>
    <name evidence="3" type="ORF">ESY86_01245</name>
</gene>
<evidence type="ECO:0008006" key="5">
    <source>
        <dbReference type="Google" id="ProtNLM"/>
    </source>
</evidence>
<dbReference type="InterPro" id="IPR006660">
    <property type="entry name" value="Arsenate_reductase-like"/>
</dbReference>
<sequence length="136" mass="15514">MASISTHKNMIKIYYSSESSIGKQTYGYVNASFKELLGIDVTKDKVTGTQWKDIAEHLDIPISGLIDKEHPLFTENYDKDANLDQDGWIKVLNNHPEVLNYPIVIMGNKYMQIRNPSDIAKHLDPNSQGIDEKKYI</sequence>
<accession>A0A5C6ZMR9</accession>
<protein>
    <recommendedName>
        <fullName evidence="5">Arsenate reductase</fullName>
    </recommendedName>
</protein>
<evidence type="ECO:0000256" key="2">
    <source>
        <dbReference type="PROSITE-ProRule" id="PRU01282"/>
    </source>
</evidence>
<dbReference type="PROSITE" id="PS51353">
    <property type="entry name" value="ARSC"/>
    <property type="match status" value="1"/>
</dbReference>
<evidence type="ECO:0000313" key="4">
    <source>
        <dbReference type="Proteomes" id="UP000321578"/>
    </source>
</evidence>
<dbReference type="InterPro" id="IPR036249">
    <property type="entry name" value="Thioredoxin-like_sf"/>
</dbReference>
<dbReference type="AlphaFoldDB" id="A0A5C6ZMR9"/>
<dbReference type="SUPFAM" id="SSF52833">
    <property type="entry name" value="Thioredoxin-like"/>
    <property type="match status" value="1"/>
</dbReference>
<comment type="caution">
    <text evidence="3">The sequence shown here is derived from an EMBL/GenBank/DDBJ whole genome shotgun (WGS) entry which is preliminary data.</text>
</comment>
<dbReference type="Gene3D" id="3.40.30.10">
    <property type="entry name" value="Glutaredoxin"/>
    <property type="match status" value="1"/>
</dbReference>
<reference evidence="3 4" key="1">
    <citation type="submission" date="2019-08" db="EMBL/GenBank/DDBJ databases">
        <title>Genomes of Subsaximicrobium wynnwilliamsii strains.</title>
        <authorList>
            <person name="Bowman J.P."/>
        </authorList>
    </citation>
    <scope>NUCLEOTIDE SEQUENCE [LARGE SCALE GENOMIC DNA]</scope>
    <source>
        <strain evidence="3 4">2-80-2</strain>
    </source>
</reference>
<evidence type="ECO:0000313" key="3">
    <source>
        <dbReference type="EMBL" id="TXD91242.1"/>
    </source>
</evidence>
<dbReference type="OrthoDB" id="1434620at2"/>
<comment type="similarity">
    <text evidence="1 2">Belongs to the ArsC family.</text>
</comment>
<keyword evidence="4" id="KW-1185">Reference proteome</keyword>
<dbReference type="EMBL" id="VORO01000001">
    <property type="protein sequence ID" value="TXD91242.1"/>
    <property type="molecule type" value="Genomic_DNA"/>
</dbReference>
<name>A0A5C6ZMR9_9FLAO</name>
<dbReference type="Proteomes" id="UP000321578">
    <property type="component" value="Unassembled WGS sequence"/>
</dbReference>